<reference evidence="3 4" key="1">
    <citation type="journal article" date="2014" name="Int. J. Syst. Evol. Microbiol.">
        <title>Complete genome sequence of Corynebacterium casei LMG S-19264T (=DSM 44701T), isolated from a smear-ripened cheese.</title>
        <authorList>
            <consortium name="US DOE Joint Genome Institute (JGI-PGF)"/>
            <person name="Walter F."/>
            <person name="Albersmeier A."/>
            <person name="Kalinowski J."/>
            <person name="Ruckert C."/>
        </authorList>
    </citation>
    <scope>NUCLEOTIDE SEQUENCE [LARGE SCALE GENOMIC DNA]</scope>
    <source>
        <strain evidence="3 4">CGMCC 1.15286</strain>
    </source>
</reference>
<dbReference type="CDD" id="cd10917">
    <property type="entry name" value="CE4_NodB_like_6s_7s"/>
    <property type="match status" value="1"/>
</dbReference>
<dbReference type="InterPro" id="IPR002509">
    <property type="entry name" value="NODB_dom"/>
</dbReference>
<dbReference type="EMBL" id="BMHY01000005">
    <property type="protein sequence ID" value="GGG73023.1"/>
    <property type="molecule type" value="Genomic_DNA"/>
</dbReference>
<dbReference type="Proteomes" id="UP000600247">
    <property type="component" value="Unassembled WGS sequence"/>
</dbReference>
<evidence type="ECO:0000256" key="1">
    <source>
        <dbReference type="SAM" id="Phobius"/>
    </source>
</evidence>
<dbReference type="PANTHER" id="PTHR10587">
    <property type="entry name" value="GLYCOSYL TRANSFERASE-RELATED"/>
    <property type="match status" value="1"/>
</dbReference>
<dbReference type="SUPFAM" id="SSF88713">
    <property type="entry name" value="Glycoside hydrolase/deacetylase"/>
    <property type="match status" value="1"/>
</dbReference>
<keyword evidence="4" id="KW-1185">Reference proteome</keyword>
<name>A0A917HAW9_9BACL</name>
<evidence type="ECO:0000313" key="4">
    <source>
        <dbReference type="Proteomes" id="UP000600247"/>
    </source>
</evidence>
<dbReference type="GO" id="GO:0005975">
    <property type="term" value="P:carbohydrate metabolic process"/>
    <property type="evidence" value="ECO:0007669"/>
    <property type="project" value="InterPro"/>
</dbReference>
<feature type="transmembrane region" description="Helical" evidence="1">
    <location>
        <begin position="147"/>
        <end position="165"/>
    </location>
</feature>
<keyword evidence="1" id="KW-1133">Transmembrane helix</keyword>
<dbReference type="Pfam" id="PF01522">
    <property type="entry name" value="Polysacc_deac_1"/>
    <property type="match status" value="1"/>
</dbReference>
<dbReference type="GO" id="GO:0016810">
    <property type="term" value="F:hydrolase activity, acting on carbon-nitrogen (but not peptide) bonds"/>
    <property type="evidence" value="ECO:0007669"/>
    <property type="project" value="InterPro"/>
</dbReference>
<feature type="domain" description="NodB homology" evidence="2">
    <location>
        <begin position="260"/>
        <end position="435"/>
    </location>
</feature>
<sequence>METNKIRMIELLSLRQEPDHYRMELSVTADEERKRFVLDIDEHTYHQLSAAVPRTGERVRLSLYPKWDTYGKRFNSSLTKVNRDTSLHLPFTCTKCYVSQLETAIREEALSAQEEQHASISASINTDQLKQSKKVPFRLFGKRFRFVAARLAVFTLILCIASITMNRELFEDAADPLIHRVIAASSNETSTEASAAPWSFGPGIVQAASWNGLNEMPLVESKGSVMPSGEKTQPVEPEKKAGYEIVQLPADKMQYSLPKGYVALTFDDGPSVYTEQIVDILKENDVAATFLFIGKNAKRKQEAAAYASEQGMTVGNHSWSHSDLSKLKSEKASEELKQTNELLEDITGNPTTIFRPPYGAVSDELKSQVKKLGMKTLMWNRDPEDWHVKSASDIVKYFHQTNPSGGIYVLHEKKITAEALPEIIEYLKKKKLKFAVFE</sequence>
<dbReference type="InterPro" id="IPR050248">
    <property type="entry name" value="Polysacc_deacetylase_ArnD"/>
</dbReference>
<evidence type="ECO:0000313" key="3">
    <source>
        <dbReference type="EMBL" id="GGG73023.1"/>
    </source>
</evidence>
<evidence type="ECO:0000259" key="2">
    <source>
        <dbReference type="PROSITE" id="PS51677"/>
    </source>
</evidence>
<dbReference type="RefSeq" id="WP_188890121.1">
    <property type="nucleotide sequence ID" value="NZ_BMHY01000005.1"/>
</dbReference>
<organism evidence="3 4">
    <name type="scientific">Paenibacillus radicis</name>
    <name type="common">ex Gao et al. 2016</name>
    <dbReference type="NCBI Taxonomy" id="1737354"/>
    <lineage>
        <taxon>Bacteria</taxon>
        <taxon>Bacillati</taxon>
        <taxon>Bacillota</taxon>
        <taxon>Bacilli</taxon>
        <taxon>Bacillales</taxon>
        <taxon>Paenibacillaceae</taxon>
        <taxon>Paenibacillus</taxon>
    </lineage>
</organism>
<accession>A0A917HAW9</accession>
<dbReference type="PROSITE" id="PS51677">
    <property type="entry name" value="NODB"/>
    <property type="match status" value="1"/>
</dbReference>
<keyword evidence="1" id="KW-0472">Membrane</keyword>
<proteinExistence type="predicted"/>
<protein>
    <recommendedName>
        <fullName evidence="2">NodB homology domain-containing protein</fullName>
    </recommendedName>
</protein>
<comment type="caution">
    <text evidence="3">The sequence shown here is derived from an EMBL/GenBank/DDBJ whole genome shotgun (WGS) entry which is preliminary data.</text>
</comment>
<dbReference type="InterPro" id="IPR011330">
    <property type="entry name" value="Glyco_hydro/deAcase_b/a-brl"/>
</dbReference>
<gene>
    <name evidence="3" type="ORF">GCM10010918_31290</name>
</gene>
<dbReference type="AlphaFoldDB" id="A0A917HAW9"/>
<dbReference type="Gene3D" id="3.20.20.370">
    <property type="entry name" value="Glycoside hydrolase/deacetylase"/>
    <property type="match status" value="1"/>
</dbReference>
<keyword evidence="1" id="KW-0812">Transmembrane</keyword>